<comment type="function">
    <text evidence="5">Plays a key role in early steps of protein N-linked glycosylation by being involved in the conversion of polyprenol into dolichol. Acts as a polyprenal reductase that mediates the reduction of polyprenal into dolichal in a NADP-dependent mechanism. Dolichols are required for the synthesis of dolichol-linked monosaccharides and the oligosaccharide precursor used for N-glycosylation.</text>
</comment>
<comment type="pathway">
    <text evidence="5">Protein modification; protein glycosylation.</text>
</comment>
<comment type="catalytic activity">
    <reaction evidence="5">
        <text>a di-trans,poly-cis-dolichal + NADP(+) = a di-trans,poly-cis-polyprenal + NADPH + H(+)</text>
        <dbReference type="Rhea" id="RHEA:80727"/>
        <dbReference type="Rhea" id="RHEA-COMP:19536"/>
        <dbReference type="Rhea" id="RHEA-COMP:19537"/>
        <dbReference type="ChEBI" id="CHEBI:15378"/>
        <dbReference type="ChEBI" id="CHEBI:57783"/>
        <dbReference type="ChEBI" id="CHEBI:58349"/>
        <dbReference type="ChEBI" id="CHEBI:231623"/>
        <dbReference type="ChEBI" id="CHEBI:231637"/>
        <dbReference type="EC" id="1.3.1.94"/>
    </reaction>
    <physiologicalReaction direction="right-to-left" evidence="5">
        <dbReference type="Rhea" id="RHEA:80729"/>
    </physiologicalReaction>
</comment>
<keyword evidence="5" id="KW-0560">Oxidoreductase</keyword>
<dbReference type="PANTHER" id="PTHR14624">
    <property type="entry name" value="DFG10 PROTEIN"/>
    <property type="match status" value="1"/>
</dbReference>
<keyword evidence="4 5" id="KW-0472">Membrane</keyword>
<feature type="transmembrane region" description="Helical" evidence="5">
    <location>
        <begin position="12"/>
        <end position="31"/>
    </location>
</feature>
<proteinExistence type="inferred from homology"/>
<evidence type="ECO:0000256" key="4">
    <source>
        <dbReference type="ARBA" id="ARBA00023136"/>
    </source>
</evidence>
<dbReference type="EMBL" id="LT598477">
    <property type="protein sequence ID" value="SCU95879.1"/>
    <property type="molecule type" value="Genomic_DNA"/>
</dbReference>
<organism evidence="7 8">
    <name type="scientific">Lachancea meyersii CBS 8951</name>
    <dbReference type="NCBI Taxonomy" id="1266667"/>
    <lineage>
        <taxon>Eukaryota</taxon>
        <taxon>Fungi</taxon>
        <taxon>Dikarya</taxon>
        <taxon>Ascomycota</taxon>
        <taxon>Saccharomycotina</taxon>
        <taxon>Saccharomycetes</taxon>
        <taxon>Saccharomycetales</taxon>
        <taxon>Saccharomycetaceae</taxon>
        <taxon>Lachancea</taxon>
    </lineage>
</organism>
<dbReference type="PROSITE" id="PS50244">
    <property type="entry name" value="S5A_REDUCTASE"/>
    <property type="match status" value="1"/>
</dbReference>
<comment type="similarity">
    <text evidence="5">Belongs to the steroid 5-alpha reductase family. Polyprenal reductase subfamily.</text>
</comment>
<dbReference type="UniPathway" id="UPA00378"/>
<dbReference type="GO" id="GO:0005789">
    <property type="term" value="C:endoplasmic reticulum membrane"/>
    <property type="evidence" value="ECO:0007669"/>
    <property type="project" value="UniProtKB-SubCell"/>
</dbReference>
<evidence type="ECO:0000256" key="2">
    <source>
        <dbReference type="ARBA" id="ARBA00022692"/>
    </source>
</evidence>
<keyword evidence="8" id="KW-1185">Reference proteome</keyword>
<keyword evidence="2 5" id="KW-0812">Transmembrane</keyword>
<protein>
    <recommendedName>
        <fullName evidence="5">Polyprenal reductase</fullName>
        <ecNumber evidence="5">1.3.1.94</ecNumber>
    </recommendedName>
</protein>
<dbReference type="OrthoDB" id="541710at2759"/>
<feature type="transmembrane region" description="Helical" evidence="5">
    <location>
        <begin position="200"/>
        <end position="222"/>
    </location>
</feature>
<feature type="transmembrane region" description="Helical" evidence="5">
    <location>
        <begin position="117"/>
        <end position="137"/>
    </location>
</feature>
<dbReference type="GO" id="GO:0003865">
    <property type="term" value="F:3-oxo-5-alpha-steroid 4-dehydrogenase activity"/>
    <property type="evidence" value="ECO:0007669"/>
    <property type="project" value="TreeGrafter"/>
</dbReference>
<keyword evidence="5" id="KW-0256">Endoplasmic reticulum</keyword>
<dbReference type="InterPro" id="IPR039698">
    <property type="entry name" value="Dfg10/SRD5A3"/>
</dbReference>
<dbReference type="GO" id="GO:0006488">
    <property type="term" value="P:dolichol-linked oligosaccharide biosynthetic process"/>
    <property type="evidence" value="ECO:0007669"/>
    <property type="project" value="UniProtKB-UniRule"/>
</dbReference>
<reference evidence="8" key="1">
    <citation type="submission" date="2016-03" db="EMBL/GenBank/DDBJ databases">
        <authorList>
            <person name="Devillers Hugo."/>
        </authorList>
    </citation>
    <scope>NUCLEOTIDE SEQUENCE [LARGE SCALE GENOMIC DNA]</scope>
</reference>
<dbReference type="EC" id="1.3.1.94" evidence="5"/>
<evidence type="ECO:0000259" key="6">
    <source>
        <dbReference type="Pfam" id="PF02544"/>
    </source>
</evidence>
<dbReference type="Proteomes" id="UP000191144">
    <property type="component" value="Chromosome F"/>
</dbReference>
<name>A0A1G4JXN1_9SACH</name>
<evidence type="ECO:0000256" key="5">
    <source>
        <dbReference type="RuleBase" id="RU367081"/>
    </source>
</evidence>
<keyword evidence="5" id="KW-0521">NADP</keyword>
<evidence type="ECO:0000256" key="3">
    <source>
        <dbReference type="ARBA" id="ARBA00022989"/>
    </source>
</evidence>
<dbReference type="Pfam" id="PF02544">
    <property type="entry name" value="Steroid_dh"/>
    <property type="match status" value="1"/>
</dbReference>
<feature type="domain" description="3-oxo-5-alpha-steroid 4-dehydrogenase C-terminal" evidence="6">
    <location>
        <begin position="126"/>
        <end position="252"/>
    </location>
</feature>
<dbReference type="InterPro" id="IPR001104">
    <property type="entry name" value="3-oxo-5_a-steroid_4-DH_C"/>
</dbReference>
<gene>
    <name evidence="7" type="ORF">LAME_0F13894G</name>
</gene>
<dbReference type="GO" id="GO:0016095">
    <property type="term" value="P:polyprenol catabolic process"/>
    <property type="evidence" value="ECO:0007669"/>
    <property type="project" value="UniProtKB-UniRule"/>
</dbReference>
<feature type="transmembrane region" description="Helical" evidence="5">
    <location>
        <begin position="70"/>
        <end position="96"/>
    </location>
</feature>
<dbReference type="AlphaFoldDB" id="A0A1G4JXN1"/>
<evidence type="ECO:0000313" key="7">
    <source>
        <dbReference type="EMBL" id="SCU95879.1"/>
    </source>
</evidence>
<accession>A0A1G4JXN1</accession>
<comment type="subcellular location">
    <subcellularLocation>
        <location evidence="1">Endomembrane system</location>
        <topology evidence="1">Multi-pass membrane protein</topology>
    </subcellularLocation>
    <subcellularLocation>
        <location evidence="5">Endoplasmic reticulum membrane</location>
    </subcellularLocation>
</comment>
<dbReference type="GO" id="GO:0102389">
    <property type="term" value="F:polyprenol reductase activity"/>
    <property type="evidence" value="ECO:0007669"/>
    <property type="project" value="UniProtKB-UniRule"/>
</dbReference>
<dbReference type="GO" id="GO:0160198">
    <property type="term" value="F:polyprenal reductase activity"/>
    <property type="evidence" value="ECO:0007669"/>
    <property type="project" value="UniProtKB-EC"/>
</dbReference>
<keyword evidence="3 5" id="KW-1133">Transmembrane helix</keyword>
<dbReference type="PANTHER" id="PTHR14624:SF0">
    <property type="entry name" value="POLYPRENOL REDUCTASE"/>
    <property type="match status" value="1"/>
</dbReference>
<evidence type="ECO:0000256" key="1">
    <source>
        <dbReference type="ARBA" id="ARBA00004127"/>
    </source>
</evidence>
<evidence type="ECO:0000313" key="8">
    <source>
        <dbReference type="Proteomes" id="UP000191144"/>
    </source>
</evidence>
<sequence>MLDLLLGLLDPVFYATFLLGLVSLVVAKLQAPILLKYGKTLPQSAGRHYSESFWGQFQRLTVPKAWFSHFYVYSVFVSSVNMFLLQFNLLSILIAVHSARRLYETVYVNVSKPSARIHVSHYLVGFWFYSAVNYAASTSSPETWSSLPVRCLALLLFALASWDQHENHLHLSKLRKYTLPTYGLFRIVASAHYFDEFLLYFALTLFTGASAKLLVCLLWVIANLSFSAVETRAWYLQKFTESTPRFAILPYML</sequence>